<dbReference type="STRING" id="53326.A0A016WW46"/>
<evidence type="ECO:0000256" key="1">
    <source>
        <dbReference type="SAM" id="MobiDB-lite"/>
    </source>
</evidence>
<organism evidence="3 4">
    <name type="scientific">Ancylostoma ceylanicum</name>
    <dbReference type="NCBI Taxonomy" id="53326"/>
    <lineage>
        <taxon>Eukaryota</taxon>
        <taxon>Metazoa</taxon>
        <taxon>Ecdysozoa</taxon>
        <taxon>Nematoda</taxon>
        <taxon>Chromadorea</taxon>
        <taxon>Rhabditida</taxon>
        <taxon>Rhabditina</taxon>
        <taxon>Rhabditomorpha</taxon>
        <taxon>Strongyloidea</taxon>
        <taxon>Ancylostomatidae</taxon>
        <taxon>Ancylostomatinae</taxon>
        <taxon>Ancylostoma</taxon>
    </lineage>
</organism>
<name>A0A016WW46_9BILA</name>
<reference evidence="4" key="1">
    <citation type="journal article" date="2015" name="Nat. Genet.">
        <title>The genome and transcriptome of the zoonotic hookworm Ancylostoma ceylanicum identify infection-specific gene families.</title>
        <authorList>
            <person name="Schwarz E.M."/>
            <person name="Hu Y."/>
            <person name="Antoshechkin I."/>
            <person name="Miller M.M."/>
            <person name="Sternberg P.W."/>
            <person name="Aroian R.V."/>
        </authorList>
    </citation>
    <scope>NUCLEOTIDE SEQUENCE</scope>
    <source>
        <strain evidence="4">HY135</strain>
    </source>
</reference>
<dbReference type="Pfam" id="PF06702">
    <property type="entry name" value="Fam20C"/>
    <property type="match status" value="1"/>
</dbReference>
<dbReference type="InterPro" id="IPR009581">
    <property type="entry name" value="FAM20_C"/>
</dbReference>
<evidence type="ECO:0000259" key="2">
    <source>
        <dbReference type="Pfam" id="PF06702"/>
    </source>
</evidence>
<proteinExistence type="predicted"/>
<comment type="caution">
    <text evidence="3">The sequence shown here is derived from an EMBL/GenBank/DDBJ whole genome shotgun (WGS) entry which is preliminary data.</text>
</comment>
<dbReference type="Proteomes" id="UP000024635">
    <property type="component" value="Unassembled WGS sequence"/>
</dbReference>
<protein>
    <recommendedName>
        <fullName evidence="2">FAM20 C-terminal domain-containing protein</fullName>
    </recommendedName>
</protein>
<feature type="domain" description="FAM20 C-terminal" evidence="2">
    <location>
        <begin position="32"/>
        <end position="73"/>
    </location>
</feature>
<gene>
    <name evidence="3" type="primary">Acey_s0479.g2208</name>
    <name evidence="3" type="ORF">Y032_0479g2208</name>
</gene>
<evidence type="ECO:0000313" key="4">
    <source>
        <dbReference type="Proteomes" id="UP000024635"/>
    </source>
</evidence>
<dbReference type="OrthoDB" id="5830839at2759"/>
<keyword evidence="4" id="KW-1185">Reference proteome</keyword>
<dbReference type="AlphaFoldDB" id="A0A016WW46"/>
<feature type="compositionally biased region" description="Acidic residues" evidence="1">
    <location>
        <begin position="88"/>
        <end position="99"/>
    </location>
</feature>
<feature type="region of interest" description="Disordered" evidence="1">
    <location>
        <begin position="85"/>
        <end position="108"/>
    </location>
</feature>
<sequence>MVITLLSGSHCTLNKEMEKKKVIAGTILFSFSSLSKDPVAPILAYKHYVAIERRLGKLMRFILECFEQKSVERILITEFHNTNVPEANVEEEERSEEDTGDKKDDKQN</sequence>
<accession>A0A016WW46</accession>
<evidence type="ECO:0000313" key="3">
    <source>
        <dbReference type="EMBL" id="EYC43826.1"/>
    </source>
</evidence>
<dbReference type="EMBL" id="JARK01000079">
    <property type="protein sequence ID" value="EYC43826.1"/>
    <property type="molecule type" value="Genomic_DNA"/>
</dbReference>